<dbReference type="AlphaFoldDB" id="A0A8S2I0S0"/>
<dbReference type="GO" id="GO:0005384">
    <property type="term" value="F:manganese ion transmembrane transporter activity"/>
    <property type="evidence" value="ECO:0007669"/>
    <property type="project" value="TreeGrafter"/>
</dbReference>
<accession>A0A8S2I0S0</accession>
<dbReference type="NCBIfam" id="NF037982">
    <property type="entry name" value="Nramp_1"/>
    <property type="match status" value="2"/>
</dbReference>
<proteinExistence type="inferred from homology"/>
<dbReference type="Pfam" id="PF01566">
    <property type="entry name" value="Nramp"/>
    <property type="match status" value="2"/>
</dbReference>
<evidence type="ECO:0000256" key="6">
    <source>
        <dbReference type="SAM" id="Phobius"/>
    </source>
</evidence>
<dbReference type="HAMAP" id="MF_00221">
    <property type="entry name" value="NRAMP"/>
    <property type="match status" value="1"/>
</dbReference>
<comment type="subcellular location">
    <subcellularLocation>
        <location evidence="1">Membrane</location>
        <topology evidence="1">Multi-pass membrane protein</topology>
    </subcellularLocation>
</comment>
<reference evidence="8" key="1">
    <citation type="submission" date="2021-02" db="EMBL/GenBank/DDBJ databases">
        <authorList>
            <person name="Nowell W R."/>
        </authorList>
    </citation>
    <scope>NUCLEOTIDE SEQUENCE</scope>
</reference>
<evidence type="ECO:0000256" key="5">
    <source>
        <dbReference type="ARBA" id="ARBA00023136"/>
    </source>
</evidence>
<feature type="transmembrane region" description="Helical" evidence="6">
    <location>
        <begin position="275"/>
        <end position="299"/>
    </location>
</feature>
<dbReference type="PANTHER" id="PTHR11706">
    <property type="entry name" value="SOLUTE CARRIER PROTEIN FAMILY 11 MEMBER"/>
    <property type="match status" value="1"/>
</dbReference>
<dbReference type="GO" id="GO:0030026">
    <property type="term" value="P:intracellular manganese ion homeostasis"/>
    <property type="evidence" value="ECO:0007669"/>
    <property type="project" value="TreeGrafter"/>
</dbReference>
<feature type="transmembrane region" description="Helical" evidence="6">
    <location>
        <begin position="366"/>
        <end position="384"/>
    </location>
</feature>
<comment type="caution">
    <text evidence="8">The sequence shown here is derived from an EMBL/GenBank/DDBJ whole genome shotgun (WGS) entry which is preliminary data.</text>
</comment>
<evidence type="ECO:0008006" key="10">
    <source>
        <dbReference type="Google" id="ProtNLM"/>
    </source>
</evidence>
<gene>
    <name evidence="7" type="ORF">OVA965_LOCUS9873</name>
    <name evidence="8" type="ORF">TMI583_LOCUS9869</name>
</gene>
<sequence length="487" mass="53263">MDPGNYSTDVSAGAQFRFKLLFVIFLSNVFAILLQSLACKLGSVTGMDLARCSREYFPFWLNILLYIVAEFAIIATDIAEVIGTAIALNMLLHIPLVAGVALTSIDVLIVLMAYRPEGSLKGMRYFEWFVAMLVLGVIACFVVELIKMPRISFTEVMQGFLPNGTIISHGGLYAALGILGATVMPHSLFLGSGLVQVRMRDYDEKAGNFIRPRKSIEQPRYTQTWKQKLKSGLHPSTWFSSKSLTSTNASEELHQQYRPSIAAIKSTLKYSVLEVTISLFTLAFFVNSAILIVAGATLSNSSKAAEADLFTIKDLLSEYLTSVAGTLFALALLFSGQSAGIVATMAGQMVSEGFLKWKVAPWLRRLITRGIAIIPSIIVAAAVGRPGLGRALNASQVSLSILLPIVTAPLIYITGRKKYMRVPISSRNNQTAIAVIETGAETEEAPQEILYHFMENGWLLTGVSWLVWLIILGFNMYLIVLLAQGKA</sequence>
<protein>
    <recommendedName>
        <fullName evidence="10">Manganese transporter SMF1</fullName>
    </recommendedName>
</protein>
<feature type="transmembrane region" description="Helical" evidence="6">
    <location>
        <begin position="20"/>
        <end position="38"/>
    </location>
</feature>
<dbReference type="PRINTS" id="PR00447">
    <property type="entry name" value="NATRESASSCMP"/>
</dbReference>
<keyword evidence="4 6" id="KW-1133">Transmembrane helix</keyword>
<dbReference type="EMBL" id="CAJOBA010003558">
    <property type="protein sequence ID" value="CAF3685918.1"/>
    <property type="molecule type" value="Genomic_DNA"/>
</dbReference>
<keyword evidence="3 6" id="KW-0812">Transmembrane</keyword>
<dbReference type="Proteomes" id="UP000677228">
    <property type="component" value="Unassembled WGS sequence"/>
</dbReference>
<feature type="transmembrane region" description="Helical" evidence="6">
    <location>
        <begin position="59"/>
        <end position="79"/>
    </location>
</feature>
<dbReference type="NCBIfam" id="TIGR01197">
    <property type="entry name" value="nramp"/>
    <property type="match status" value="1"/>
</dbReference>
<dbReference type="InterPro" id="IPR001046">
    <property type="entry name" value="NRAMP_fam"/>
</dbReference>
<feature type="transmembrane region" description="Helical" evidence="6">
    <location>
        <begin position="126"/>
        <end position="146"/>
    </location>
</feature>
<evidence type="ECO:0000313" key="9">
    <source>
        <dbReference type="Proteomes" id="UP000682733"/>
    </source>
</evidence>
<dbReference type="GO" id="GO:0005886">
    <property type="term" value="C:plasma membrane"/>
    <property type="evidence" value="ECO:0007669"/>
    <property type="project" value="TreeGrafter"/>
</dbReference>
<organism evidence="8 9">
    <name type="scientific">Didymodactylos carnosus</name>
    <dbReference type="NCBI Taxonomy" id="1234261"/>
    <lineage>
        <taxon>Eukaryota</taxon>
        <taxon>Metazoa</taxon>
        <taxon>Spiralia</taxon>
        <taxon>Gnathifera</taxon>
        <taxon>Rotifera</taxon>
        <taxon>Eurotatoria</taxon>
        <taxon>Bdelloidea</taxon>
        <taxon>Philodinida</taxon>
        <taxon>Philodinidae</taxon>
        <taxon>Didymodactylos</taxon>
    </lineage>
</organism>
<name>A0A8S2I0S0_9BILA</name>
<evidence type="ECO:0000256" key="1">
    <source>
        <dbReference type="ARBA" id="ARBA00004141"/>
    </source>
</evidence>
<dbReference type="GO" id="GO:0015086">
    <property type="term" value="F:cadmium ion transmembrane transporter activity"/>
    <property type="evidence" value="ECO:0007669"/>
    <property type="project" value="TreeGrafter"/>
</dbReference>
<evidence type="ECO:0000313" key="8">
    <source>
        <dbReference type="EMBL" id="CAF3685918.1"/>
    </source>
</evidence>
<keyword evidence="5 6" id="KW-0472">Membrane</keyword>
<feature type="transmembrane region" description="Helical" evidence="6">
    <location>
        <begin position="91"/>
        <end position="114"/>
    </location>
</feature>
<comment type="similarity">
    <text evidence="2">Belongs to the NRAMP family.</text>
</comment>
<dbReference type="GO" id="GO:0034755">
    <property type="term" value="P:iron ion transmembrane transport"/>
    <property type="evidence" value="ECO:0007669"/>
    <property type="project" value="TreeGrafter"/>
</dbReference>
<evidence type="ECO:0000313" key="7">
    <source>
        <dbReference type="EMBL" id="CAF0906025.1"/>
    </source>
</evidence>
<feature type="transmembrane region" description="Helical" evidence="6">
    <location>
        <begin position="458"/>
        <end position="483"/>
    </location>
</feature>
<dbReference type="PANTHER" id="PTHR11706:SF101">
    <property type="entry name" value="MANGANESE TRANSPORTER SMF1"/>
    <property type="match status" value="1"/>
</dbReference>
<evidence type="ECO:0000256" key="3">
    <source>
        <dbReference type="ARBA" id="ARBA00022692"/>
    </source>
</evidence>
<feature type="transmembrane region" description="Helical" evidence="6">
    <location>
        <begin position="319"/>
        <end position="345"/>
    </location>
</feature>
<feature type="transmembrane region" description="Helical" evidence="6">
    <location>
        <begin position="166"/>
        <end position="190"/>
    </location>
</feature>
<feature type="transmembrane region" description="Helical" evidence="6">
    <location>
        <begin position="396"/>
        <end position="415"/>
    </location>
</feature>
<dbReference type="Proteomes" id="UP000682733">
    <property type="component" value="Unassembled WGS sequence"/>
</dbReference>
<evidence type="ECO:0000256" key="4">
    <source>
        <dbReference type="ARBA" id="ARBA00022989"/>
    </source>
</evidence>
<dbReference type="EMBL" id="CAJNOK010003557">
    <property type="protein sequence ID" value="CAF0906025.1"/>
    <property type="molecule type" value="Genomic_DNA"/>
</dbReference>
<evidence type="ECO:0000256" key="2">
    <source>
        <dbReference type="ARBA" id="ARBA00006670"/>
    </source>
</evidence>